<comment type="caution">
    <text evidence="3">The sequence shown here is derived from an EMBL/GenBank/DDBJ whole genome shotgun (WGS) entry which is preliminary data.</text>
</comment>
<sequence length="158" mass="18180">MMRRSIETNNFLRSSAKSSHTVQTRKETTKSTIRKRKNRQGFRNSLRNKGKERTPRLLLRFFWGPALVLYSFIRFLTCPSGSDQMAGSRPGQGRLRVSDSSLRLPMPKLGCVLFKLRLWPVEPGRVWQTGIKPRNEARVTGRRSGPLSPRKRQRAGSK</sequence>
<feature type="compositionally biased region" description="Basic residues" evidence="1">
    <location>
        <begin position="149"/>
        <end position="158"/>
    </location>
</feature>
<dbReference type="AlphaFoldDB" id="A0AAV7DU96"/>
<dbReference type="EMBL" id="JAINDJ010000008">
    <property type="protein sequence ID" value="KAG9440104.1"/>
    <property type="molecule type" value="Genomic_DNA"/>
</dbReference>
<gene>
    <name evidence="3" type="ORF">H6P81_020269</name>
</gene>
<keyword evidence="2" id="KW-0472">Membrane</keyword>
<protein>
    <submittedName>
        <fullName evidence="3">Uncharacterized protein</fullName>
    </submittedName>
</protein>
<feature type="region of interest" description="Disordered" evidence="1">
    <location>
        <begin position="133"/>
        <end position="158"/>
    </location>
</feature>
<dbReference type="Proteomes" id="UP000825729">
    <property type="component" value="Unassembled WGS sequence"/>
</dbReference>
<reference evidence="3 4" key="1">
    <citation type="submission" date="2021-07" db="EMBL/GenBank/DDBJ databases">
        <title>The Aristolochia fimbriata genome: insights into angiosperm evolution, floral development and chemical biosynthesis.</title>
        <authorList>
            <person name="Jiao Y."/>
        </authorList>
    </citation>
    <scope>NUCLEOTIDE SEQUENCE [LARGE SCALE GENOMIC DNA]</scope>
    <source>
        <strain evidence="3">IBCAS-2021</strain>
        <tissue evidence="3">Leaf</tissue>
    </source>
</reference>
<keyword evidence="4" id="KW-1185">Reference proteome</keyword>
<evidence type="ECO:0000256" key="1">
    <source>
        <dbReference type="SAM" id="MobiDB-lite"/>
    </source>
</evidence>
<name>A0AAV7DU96_ARIFI</name>
<evidence type="ECO:0000313" key="4">
    <source>
        <dbReference type="Proteomes" id="UP000825729"/>
    </source>
</evidence>
<keyword evidence="2" id="KW-1133">Transmembrane helix</keyword>
<feature type="region of interest" description="Disordered" evidence="1">
    <location>
        <begin position="1"/>
        <end position="49"/>
    </location>
</feature>
<keyword evidence="2" id="KW-0812">Transmembrane</keyword>
<feature type="compositionally biased region" description="Polar residues" evidence="1">
    <location>
        <begin position="7"/>
        <end position="22"/>
    </location>
</feature>
<accession>A0AAV7DU96</accession>
<evidence type="ECO:0000313" key="3">
    <source>
        <dbReference type="EMBL" id="KAG9440104.1"/>
    </source>
</evidence>
<feature type="transmembrane region" description="Helical" evidence="2">
    <location>
        <begin position="57"/>
        <end position="76"/>
    </location>
</feature>
<organism evidence="3 4">
    <name type="scientific">Aristolochia fimbriata</name>
    <name type="common">White veined hardy Dutchman's pipe vine</name>
    <dbReference type="NCBI Taxonomy" id="158543"/>
    <lineage>
        <taxon>Eukaryota</taxon>
        <taxon>Viridiplantae</taxon>
        <taxon>Streptophyta</taxon>
        <taxon>Embryophyta</taxon>
        <taxon>Tracheophyta</taxon>
        <taxon>Spermatophyta</taxon>
        <taxon>Magnoliopsida</taxon>
        <taxon>Magnoliidae</taxon>
        <taxon>Piperales</taxon>
        <taxon>Aristolochiaceae</taxon>
        <taxon>Aristolochia</taxon>
    </lineage>
</organism>
<proteinExistence type="predicted"/>
<evidence type="ECO:0000256" key="2">
    <source>
        <dbReference type="SAM" id="Phobius"/>
    </source>
</evidence>
<feature type="compositionally biased region" description="Basic residues" evidence="1">
    <location>
        <begin position="32"/>
        <end position="48"/>
    </location>
</feature>